<organism evidence="3">
    <name type="scientific">Perkinsus marinus (strain ATCC 50983 / TXsc)</name>
    <dbReference type="NCBI Taxonomy" id="423536"/>
    <lineage>
        <taxon>Eukaryota</taxon>
        <taxon>Sar</taxon>
        <taxon>Alveolata</taxon>
        <taxon>Perkinsozoa</taxon>
        <taxon>Perkinsea</taxon>
        <taxon>Perkinsida</taxon>
        <taxon>Perkinsidae</taxon>
        <taxon>Perkinsus</taxon>
    </lineage>
</organism>
<dbReference type="SUPFAM" id="SSF53098">
    <property type="entry name" value="Ribonuclease H-like"/>
    <property type="match status" value="1"/>
</dbReference>
<sequence length="1480" mass="163012">MVLRGIVDSGATCSYLIVPHEFEVPFAIKALASPPRVQLADGSTVVISKSASLSFEVLDLTSGGWFGEKNHDFRFLRLGLSASGGTKAPSSRSYPYCLIGRDLIGALGLVCHGIERAYISEHLVHDVSRSTTTSPPSPAPDATEVIVDCDTAYVADSTPSAVDDQLLIRLPTTAESSLLKVLNEAVIAGWKPIPLSPGYKTRIRKLSNNDSRDVFMQQFVAELYLPSLKLQQVQTRDYAKAMYSKLPDDLKEQYKIAVEDYVSKGLWQKPSQELSQSYDFRRLPFSSTFMVHGGSRRPRLVIDLRSTNALLPKTTASMAKLWEATTSLRVLSPNTIAVADIKSAFYSIRISSESKLLYFKIRTAVGDFITTRVGFGCSPGPGSLINTLGDLVERYRSGLVSLPGWVIDFIDDLIIAGFACAVVNNLAQLLWLLQLVAFCAQQKKLGIICAPSQADTVVKLLDECNINLPVAESISIFNASFRYETSHSDKAPPVVLLAVDCRRTERMEKAISYLNGGRAISLRLTKKAYFCLAGVISFDCSRLHGEMRLLGDVIRAFIGSRFASTPWDKECDLSSLNPRDQSCFTEVVNWGLELCKAESSPCHHTSTVYEAGDESSRVSLVASCDASLYGGGIVISRDCPGSGKPPEIILSDCLRFSRTQANYSANRRELLVCLQTLRILSSLVEYLRSVATSQSRDLAIAITLQCDNRSSISWINDPTAVVRLKTSKALEKRSIIRLVECIAQEISCIRCSGATITVSHVRGSSNVLADAASRCLDRIVPKSGNQSLGALLLSRGEGEGIKINEIYNSVRENTVEVVGRDSDDPTDCCFALTDPCLTSSECDLCALLQGTQNARIRCHAAHHPDCCRVLEDISIDRATPSSSFIARNIMDDIAGTADVLDTINCVFELRDDLQVAASVQTQSEPIVEVISAYSYDLDDILWRVELLRKILRVLKDNKERPDARRLNVLLTDHWGHANIRAACRSAQRQMLASPVKSTIGNNSAQHGGPVHFSVDAELADVFVHRSGLSDGSVILLPIVPREATMFGRKIVLDAHRENAHPGVPGTVGFIRDFYLPAVIGLAKSVVSSCICCRISNASRGWHTPPGTADVDSMARYGPYHCVTIDVVSLGEKTHALSCQCRFTRHVTWQHIPDETTSSILDALCRAQVRAGPFRIILCDRASYFRSTIFIDEVARRLGSEVRLLSRHAPWEGGHERHHGVMCALLRNSLRHSGGRLLSLTPQQRQDLFDRICLVHNNLPLGSYLWLSGDKLPVCPELLCNGRLRSLNRTTMMFCDNVLPYRAAQAAQRTFLSEGWALIKRRNSAVRPITRVAHDAFDPGRTVLVYSPAPRKLAKNFTIAHVHQKISRNRVEVILPTGVKTVENMYNVLPIGRHPEDYPARTCGPSLVGMPIRVWISDTNGAGRWYSGFITDQSSDFEVLVSWSNGDPEEWLNLATERWQPSTDDGVGTPPGGRVESDDDD</sequence>
<reference evidence="2 3" key="1">
    <citation type="submission" date="2008-07" db="EMBL/GenBank/DDBJ databases">
        <authorList>
            <person name="El-Sayed N."/>
            <person name="Caler E."/>
            <person name="Inman J."/>
            <person name="Amedeo P."/>
            <person name="Hass B."/>
            <person name="Wortman J."/>
        </authorList>
    </citation>
    <scope>NUCLEOTIDE SEQUENCE [LARGE SCALE GENOMIC DNA]</scope>
    <source>
        <strain evidence="3">ATCC 50983 / TXsc</strain>
    </source>
</reference>
<accession>C5L4R2</accession>
<dbReference type="Gene3D" id="3.30.420.10">
    <property type="entry name" value="Ribonuclease H-like superfamily/Ribonuclease H"/>
    <property type="match status" value="1"/>
</dbReference>
<dbReference type="InParanoid" id="C5L4R2"/>
<protein>
    <submittedName>
        <fullName evidence="2">Uncharacterized protein</fullName>
    </submittedName>
</protein>
<dbReference type="EMBL" id="GG679132">
    <property type="protein sequence ID" value="EER08253.1"/>
    <property type="molecule type" value="Genomic_DNA"/>
</dbReference>
<proteinExistence type="predicted"/>
<dbReference type="OMA" id="CICCRIS"/>
<dbReference type="InterPro" id="IPR012337">
    <property type="entry name" value="RNaseH-like_sf"/>
</dbReference>
<dbReference type="Gene3D" id="3.10.10.10">
    <property type="entry name" value="HIV Type 1 Reverse Transcriptase, subunit A, domain 1"/>
    <property type="match status" value="1"/>
</dbReference>
<gene>
    <name evidence="2" type="ORF">Pmar_PMAR007924</name>
</gene>
<dbReference type="InterPro" id="IPR043502">
    <property type="entry name" value="DNA/RNA_pol_sf"/>
</dbReference>
<evidence type="ECO:0000313" key="2">
    <source>
        <dbReference type="EMBL" id="EER08253.1"/>
    </source>
</evidence>
<dbReference type="GO" id="GO:0003676">
    <property type="term" value="F:nucleic acid binding"/>
    <property type="evidence" value="ECO:0007669"/>
    <property type="project" value="InterPro"/>
</dbReference>
<dbReference type="Proteomes" id="UP000007800">
    <property type="component" value="Unassembled WGS sequence"/>
</dbReference>
<dbReference type="RefSeq" id="XP_002776437.1">
    <property type="nucleotide sequence ID" value="XM_002776391.1"/>
</dbReference>
<dbReference type="SUPFAM" id="SSF56672">
    <property type="entry name" value="DNA/RNA polymerases"/>
    <property type="match status" value="1"/>
</dbReference>
<evidence type="ECO:0000256" key="1">
    <source>
        <dbReference type="SAM" id="MobiDB-lite"/>
    </source>
</evidence>
<feature type="region of interest" description="Disordered" evidence="1">
    <location>
        <begin position="1455"/>
        <end position="1480"/>
    </location>
</feature>
<dbReference type="InterPro" id="IPR043128">
    <property type="entry name" value="Rev_trsase/Diguanyl_cyclase"/>
</dbReference>
<evidence type="ECO:0000313" key="3">
    <source>
        <dbReference type="Proteomes" id="UP000007800"/>
    </source>
</evidence>
<dbReference type="GeneID" id="9064470"/>
<name>C5L4R2_PERM5</name>
<keyword evidence="3" id="KW-1185">Reference proteome</keyword>
<dbReference type="InterPro" id="IPR036397">
    <property type="entry name" value="RNaseH_sf"/>
</dbReference>
<dbReference type="Gene3D" id="3.30.70.270">
    <property type="match status" value="1"/>
</dbReference>